<evidence type="ECO:0000313" key="3">
    <source>
        <dbReference type="WBParaSite" id="MBELARI_LOCUS8498"/>
    </source>
</evidence>
<organism evidence="2 3">
    <name type="scientific">Mesorhabditis belari</name>
    <dbReference type="NCBI Taxonomy" id="2138241"/>
    <lineage>
        <taxon>Eukaryota</taxon>
        <taxon>Metazoa</taxon>
        <taxon>Ecdysozoa</taxon>
        <taxon>Nematoda</taxon>
        <taxon>Chromadorea</taxon>
        <taxon>Rhabditida</taxon>
        <taxon>Rhabditina</taxon>
        <taxon>Rhabditomorpha</taxon>
        <taxon>Rhabditoidea</taxon>
        <taxon>Rhabditidae</taxon>
        <taxon>Mesorhabditinae</taxon>
        <taxon>Mesorhabditis</taxon>
    </lineage>
</organism>
<protein>
    <submittedName>
        <fullName evidence="3">Uncharacterized protein</fullName>
    </submittedName>
</protein>
<reference evidence="3" key="1">
    <citation type="submission" date="2024-02" db="UniProtKB">
        <authorList>
            <consortium name="WormBaseParasite"/>
        </authorList>
    </citation>
    <scope>IDENTIFICATION</scope>
</reference>
<dbReference type="WBParaSite" id="MBELARI_LOCUS8498">
    <property type="protein sequence ID" value="MBELARI_LOCUS8498"/>
    <property type="gene ID" value="MBELARI_LOCUS8498"/>
</dbReference>
<dbReference type="AlphaFoldDB" id="A0AAF3FMU0"/>
<accession>A0AAF3FMU0</accession>
<name>A0AAF3FMU0_9BILA</name>
<sequence>MNWKNSSKLVGNISANDLMLLDSIYVKRNNDWKTTEKNVGREDKIGRCQDGERSVCHSAAIGGAENVNANEKSDAFVPKILPHVPICDIFCSPVPIGSAQCCRLNGRTGGGACQGVQNNKTMRGWLDPKSAGRPNGDATSPPWER</sequence>
<keyword evidence="2" id="KW-1185">Reference proteome</keyword>
<feature type="region of interest" description="Disordered" evidence="1">
    <location>
        <begin position="123"/>
        <end position="145"/>
    </location>
</feature>
<proteinExistence type="predicted"/>
<dbReference type="Proteomes" id="UP000887575">
    <property type="component" value="Unassembled WGS sequence"/>
</dbReference>
<evidence type="ECO:0000256" key="1">
    <source>
        <dbReference type="SAM" id="MobiDB-lite"/>
    </source>
</evidence>
<evidence type="ECO:0000313" key="2">
    <source>
        <dbReference type="Proteomes" id="UP000887575"/>
    </source>
</evidence>